<keyword evidence="3" id="KW-1185">Reference proteome</keyword>
<evidence type="ECO:0000313" key="3">
    <source>
        <dbReference type="Proteomes" id="UP001180020"/>
    </source>
</evidence>
<organism evidence="2 3">
    <name type="scientific">Acorus calamus</name>
    <name type="common">Sweet flag</name>
    <dbReference type="NCBI Taxonomy" id="4465"/>
    <lineage>
        <taxon>Eukaryota</taxon>
        <taxon>Viridiplantae</taxon>
        <taxon>Streptophyta</taxon>
        <taxon>Embryophyta</taxon>
        <taxon>Tracheophyta</taxon>
        <taxon>Spermatophyta</taxon>
        <taxon>Magnoliopsida</taxon>
        <taxon>Liliopsida</taxon>
        <taxon>Acoraceae</taxon>
        <taxon>Acorus</taxon>
    </lineage>
</organism>
<comment type="caution">
    <text evidence="2">The sequence shown here is derived from an EMBL/GenBank/DDBJ whole genome shotgun (WGS) entry which is preliminary data.</text>
</comment>
<gene>
    <name evidence="2" type="primary">SEU</name>
    <name evidence="2" type="ORF">QJS10_CPA02g00697</name>
</gene>
<dbReference type="InterPro" id="IPR029005">
    <property type="entry name" value="LIM-bd/SEUSS"/>
</dbReference>
<feature type="compositionally biased region" description="Low complexity" evidence="1">
    <location>
        <begin position="404"/>
        <end position="419"/>
    </location>
</feature>
<evidence type="ECO:0000313" key="2">
    <source>
        <dbReference type="EMBL" id="KAK1323223.1"/>
    </source>
</evidence>
<feature type="region of interest" description="Disordered" evidence="1">
    <location>
        <begin position="535"/>
        <end position="555"/>
    </location>
</feature>
<dbReference type="Proteomes" id="UP001180020">
    <property type="component" value="Unassembled WGS sequence"/>
</dbReference>
<feature type="compositionally biased region" description="Low complexity" evidence="1">
    <location>
        <begin position="310"/>
        <end position="322"/>
    </location>
</feature>
<feature type="compositionally biased region" description="Low complexity" evidence="1">
    <location>
        <begin position="40"/>
        <end position="54"/>
    </location>
</feature>
<dbReference type="EMBL" id="JAUJYO010000002">
    <property type="protein sequence ID" value="KAK1323223.1"/>
    <property type="molecule type" value="Genomic_DNA"/>
</dbReference>
<reference evidence="2" key="1">
    <citation type="journal article" date="2023" name="Nat. Commun.">
        <title>Diploid and tetraploid genomes of Acorus and the evolution of monocots.</title>
        <authorList>
            <person name="Ma L."/>
            <person name="Liu K.W."/>
            <person name="Li Z."/>
            <person name="Hsiao Y.Y."/>
            <person name="Qi Y."/>
            <person name="Fu T."/>
            <person name="Tang G.D."/>
            <person name="Zhang D."/>
            <person name="Sun W.H."/>
            <person name="Liu D.K."/>
            <person name="Li Y."/>
            <person name="Chen G.Z."/>
            <person name="Liu X.D."/>
            <person name="Liao X.Y."/>
            <person name="Jiang Y.T."/>
            <person name="Yu X."/>
            <person name="Hao Y."/>
            <person name="Huang J."/>
            <person name="Zhao X.W."/>
            <person name="Ke S."/>
            <person name="Chen Y.Y."/>
            <person name="Wu W.L."/>
            <person name="Hsu J.L."/>
            <person name="Lin Y.F."/>
            <person name="Huang M.D."/>
            <person name="Li C.Y."/>
            <person name="Huang L."/>
            <person name="Wang Z.W."/>
            <person name="Zhao X."/>
            <person name="Zhong W.Y."/>
            <person name="Peng D.H."/>
            <person name="Ahmad S."/>
            <person name="Lan S."/>
            <person name="Zhang J.S."/>
            <person name="Tsai W.C."/>
            <person name="Van de Peer Y."/>
            <person name="Liu Z.J."/>
        </authorList>
    </citation>
    <scope>NUCLEOTIDE SEQUENCE</scope>
    <source>
        <strain evidence="2">CP</strain>
    </source>
</reference>
<feature type="compositionally biased region" description="Low complexity" evidence="1">
    <location>
        <begin position="346"/>
        <end position="368"/>
    </location>
</feature>
<accession>A0AAV9FED7</accession>
<dbReference type="Pfam" id="PF01803">
    <property type="entry name" value="LIM_bind"/>
    <property type="match status" value="1"/>
</dbReference>
<protein>
    <submittedName>
        <fullName evidence="2">Transcriptional corepressor SEUSS</fullName>
    </submittedName>
</protein>
<dbReference type="PANTHER" id="PTHR10378">
    <property type="entry name" value="LIM DOMAIN-BINDING PROTEIN"/>
    <property type="match status" value="1"/>
</dbReference>
<evidence type="ECO:0000256" key="1">
    <source>
        <dbReference type="SAM" id="MobiDB-lite"/>
    </source>
</evidence>
<proteinExistence type="predicted"/>
<name>A0AAV9FED7_ACOCL</name>
<feature type="compositionally biased region" description="Polar residues" evidence="1">
    <location>
        <begin position="323"/>
        <end position="345"/>
    </location>
</feature>
<feature type="region of interest" description="Disordered" evidence="1">
    <location>
        <begin position="261"/>
        <end position="424"/>
    </location>
</feature>
<feature type="compositionally biased region" description="Polar residues" evidence="1">
    <location>
        <begin position="279"/>
        <end position="309"/>
    </location>
</feature>
<reference evidence="2" key="2">
    <citation type="submission" date="2023-06" db="EMBL/GenBank/DDBJ databases">
        <authorList>
            <person name="Ma L."/>
            <person name="Liu K.-W."/>
            <person name="Li Z."/>
            <person name="Hsiao Y.-Y."/>
            <person name="Qi Y."/>
            <person name="Fu T."/>
            <person name="Tang G."/>
            <person name="Zhang D."/>
            <person name="Sun W.-H."/>
            <person name="Liu D.-K."/>
            <person name="Li Y."/>
            <person name="Chen G.-Z."/>
            <person name="Liu X.-D."/>
            <person name="Liao X.-Y."/>
            <person name="Jiang Y.-T."/>
            <person name="Yu X."/>
            <person name="Hao Y."/>
            <person name="Huang J."/>
            <person name="Zhao X.-W."/>
            <person name="Ke S."/>
            <person name="Chen Y.-Y."/>
            <person name="Wu W.-L."/>
            <person name="Hsu J.-L."/>
            <person name="Lin Y.-F."/>
            <person name="Huang M.-D."/>
            <person name="Li C.-Y."/>
            <person name="Huang L."/>
            <person name="Wang Z.-W."/>
            <person name="Zhao X."/>
            <person name="Zhong W.-Y."/>
            <person name="Peng D.-H."/>
            <person name="Ahmad S."/>
            <person name="Lan S."/>
            <person name="Zhang J.-S."/>
            <person name="Tsai W.-C."/>
            <person name="Van De Peer Y."/>
            <person name="Liu Z.-J."/>
        </authorList>
    </citation>
    <scope>NUCLEOTIDE SEQUENCE</scope>
    <source>
        <strain evidence="2">CP</strain>
        <tissue evidence="2">Leaves</tissue>
    </source>
</reference>
<feature type="compositionally biased region" description="Polar residues" evidence="1">
    <location>
        <begin position="261"/>
        <end position="272"/>
    </location>
</feature>
<dbReference type="AlphaFoldDB" id="A0AAV9FED7"/>
<sequence length="567" mass="59457">MPASLLRVNSGLLGGQAMASQQQQLQQGFPNLISPRTQYNSSSNNNNNSNAVLGSSGGNGMGVSSILGNHNFGAANNNNGTSINPSVEMAEPDPLSAVSNGMGGGFATIATASNSMTFGESKVIPQSQQQQLELQSFQQFSIPQQQQLQKTTVEVLPRLCKIKYDSGTLEELLYVDMPREYQNVSGQIVLDYAKAIQESVFEQLRVVRDGQLRIVFSPDLKVSQLGTVAQKYQAATQNASSNLSAQELQNSSSLINFPRRTSTSSALHSQGLQPEEQAIGQSSNNDQNPAQAASGQLSAGNNGIVNVNKTLSSPSTSAPTSTIVSLLHQNSMNSRQQQPSQENPMSNSNSSYGGNNSVQIPSASSSTSPLPPPQSQTNLPSSPFPSPPLSSSNNPTQASPHNVLPSTSTTSHLNSSNLPGNIHPQQLTAQSNEADPNDSQIAMQQLLQEIIMSTQGGALGNDMKGINYISSATINGGLVGSNRTTNSSGGVGGMGFGNMGGMGSSATVSGIRAAMTNNAMALNGRIGGMNSMVQDSSMNSHPQQQDTGNRLTSGLGTLNNFNNQFDF</sequence>
<feature type="region of interest" description="Disordered" evidence="1">
    <location>
        <begin position="32"/>
        <end position="56"/>
    </location>
</feature>